<dbReference type="InterPro" id="IPR036691">
    <property type="entry name" value="Endo/exonu/phosph_ase_sf"/>
</dbReference>
<protein>
    <recommendedName>
        <fullName evidence="2">Endonuclease/exonuclease/phosphatase domain-containing protein</fullName>
    </recommendedName>
</protein>
<dbReference type="EMBL" id="JBEHCU010006819">
    <property type="protein sequence ID" value="KAL1396139.1"/>
    <property type="molecule type" value="Genomic_DNA"/>
</dbReference>
<gene>
    <name evidence="3" type="ORF">pipiens_010724</name>
</gene>
<dbReference type="Pfam" id="PF03372">
    <property type="entry name" value="Exo_endo_phos"/>
    <property type="match status" value="1"/>
</dbReference>
<sequence>MEPESGLRATETARRKTDWRNGTTLGMKTRTRIETWNVLTLAQAGKLETLGREAVRLKLEILGLSEVRWPDSAEHKMPTGQVLLYSGLRSENAQRANRVRGVGFLLSPNARSALITWKPINERIIVARFRTQVRNLTFVQVYAPTDAADLQEKEEFYSQLSGVVNEIPKGDIRIYAGDFNAKIGSGNTDLERIMGPHGLGEMSENGELFTEFCVHKVTWVSRDGRTENQIDHICISRKWRRSLLDVRNMRSADIASDHHLVVGEIRLRVARVVRQEEKVGCRFNVQRLSNPEVARAFVGELQARALEIPDSTVEEEWQFIKDAFAVTGENTLELLRTQRKEWISDATWEEAG</sequence>
<dbReference type="Proteomes" id="UP001562425">
    <property type="component" value="Unassembled WGS sequence"/>
</dbReference>
<proteinExistence type="predicted"/>
<dbReference type="InterPro" id="IPR027124">
    <property type="entry name" value="Swc5/CFDP1/2"/>
</dbReference>
<evidence type="ECO:0000256" key="1">
    <source>
        <dbReference type="SAM" id="MobiDB-lite"/>
    </source>
</evidence>
<organism evidence="3 4">
    <name type="scientific">Culex pipiens pipiens</name>
    <name type="common">Northern house mosquito</name>
    <dbReference type="NCBI Taxonomy" id="38569"/>
    <lineage>
        <taxon>Eukaryota</taxon>
        <taxon>Metazoa</taxon>
        <taxon>Ecdysozoa</taxon>
        <taxon>Arthropoda</taxon>
        <taxon>Hexapoda</taxon>
        <taxon>Insecta</taxon>
        <taxon>Pterygota</taxon>
        <taxon>Neoptera</taxon>
        <taxon>Endopterygota</taxon>
        <taxon>Diptera</taxon>
        <taxon>Nematocera</taxon>
        <taxon>Culicoidea</taxon>
        <taxon>Culicidae</taxon>
        <taxon>Culicinae</taxon>
        <taxon>Culicini</taxon>
        <taxon>Culex</taxon>
        <taxon>Culex</taxon>
    </lineage>
</organism>
<dbReference type="SUPFAM" id="SSF56219">
    <property type="entry name" value="DNase I-like"/>
    <property type="match status" value="1"/>
</dbReference>
<comment type="caution">
    <text evidence="3">The sequence shown here is derived from an EMBL/GenBank/DDBJ whole genome shotgun (WGS) entry which is preliminary data.</text>
</comment>
<reference evidence="3 4" key="1">
    <citation type="submission" date="2024-05" db="EMBL/GenBank/DDBJ databases">
        <title>Culex pipiens pipiens assembly and annotation.</title>
        <authorList>
            <person name="Alout H."/>
            <person name="Durand T."/>
        </authorList>
    </citation>
    <scope>NUCLEOTIDE SEQUENCE [LARGE SCALE GENOMIC DNA]</scope>
    <source>
        <strain evidence="3">HA-2024</strain>
        <tissue evidence="3">Whole body</tissue>
    </source>
</reference>
<evidence type="ECO:0000259" key="2">
    <source>
        <dbReference type="Pfam" id="PF03372"/>
    </source>
</evidence>
<feature type="region of interest" description="Disordered" evidence="1">
    <location>
        <begin position="1"/>
        <end position="21"/>
    </location>
</feature>
<dbReference type="PANTHER" id="PTHR23227">
    <property type="entry name" value="BUCENTAUR RELATED"/>
    <property type="match status" value="1"/>
</dbReference>
<dbReference type="Gene3D" id="3.60.10.10">
    <property type="entry name" value="Endonuclease/exonuclease/phosphatase"/>
    <property type="match status" value="1"/>
</dbReference>
<evidence type="ECO:0000313" key="3">
    <source>
        <dbReference type="EMBL" id="KAL1396139.1"/>
    </source>
</evidence>
<accession>A0ABD1D9L5</accession>
<dbReference type="AlphaFoldDB" id="A0ABD1D9L5"/>
<evidence type="ECO:0000313" key="4">
    <source>
        <dbReference type="Proteomes" id="UP001562425"/>
    </source>
</evidence>
<feature type="domain" description="Endonuclease/exonuclease/phosphatase" evidence="2">
    <location>
        <begin position="35"/>
        <end position="258"/>
    </location>
</feature>
<dbReference type="PANTHER" id="PTHR23227:SF67">
    <property type="entry name" value="CRANIOFACIAL DEVELOPMENT PROTEIN 2-LIKE"/>
    <property type="match status" value="1"/>
</dbReference>
<keyword evidence="4" id="KW-1185">Reference proteome</keyword>
<dbReference type="InterPro" id="IPR005135">
    <property type="entry name" value="Endo/exonuclease/phosphatase"/>
</dbReference>
<dbReference type="CDD" id="cd09076">
    <property type="entry name" value="L1-EN"/>
    <property type="match status" value="1"/>
</dbReference>
<name>A0ABD1D9L5_CULPP</name>